<evidence type="ECO:0000256" key="6">
    <source>
        <dbReference type="ARBA" id="ARBA00022679"/>
    </source>
</evidence>
<gene>
    <name evidence="15" type="ORF">B2K_18905</name>
</gene>
<dbReference type="InterPro" id="IPR005467">
    <property type="entry name" value="His_kinase_dom"/>
</dbReference>
<dbReference type="GO" id="GO:0000155">
    <property type="term" value="F:phosphorelay sensor kinase activity"/>
    <property type="evidence" value="ECO:0007669"/>
    <property type="project" value="InterPro"/>
</dbReference>
<keyword evidence="6" id="KW-0808">Transferase</keyword>
<evidence type="ECO:0000313" key="15">
    <source>
        <dbReference type="EMBL" id="AFH62761.1"/>
    </source>
</evidence>
<feature type="domain" description="HAMP" evidence="14">
    <location>
        <begin position="325"/>
        <end position="377"/>
    </location>
</feature>
<evidence type="ECO:0000256" key="7">
    <source>
        <dbReference type="ARBA" id="ARBA00022741"/>
    </source>
</evidence>
<evidence type="ECO:0000256" key="1">
    <source>
        <dbReference type="ARBA" id="ARBA00000085"/>
    </source>
</evidence>
<dbReference type="HOGENOM" id="CLU_020473_6_1_9"/>
<accession>I0BK64</accession>
<dbReference type="Pfam" id="PF02518">
    <property type="entry name" value="HATPase_c"/>
    <property type="match status" value="1"/>
</dbReference>
<feature type="transmembrane region" description="Helical" evidence="12">
    <location>
        <begin position="302"/>
        <end position="323"/>
    </location>
</feature>
<dbReference type="OrthoDB" id="9809348at2"/>
<evidence type="ECO:0000256" key="4">
    <source>
        <dbReference type="ARBA" id="ARBA00022475"/>
    </source>
</evidence>
<keyword evidence="12" id="KW-1133">Transmembrane helix</keyword>
<keyword evidence="8" id="KW-0418">Kinase</keyword>
<keyword evidence="5" id="KW-0597">Phosphoprotein</keyword>
<protein>
    <recommendedName>
        <fullName evidence="3">histidine kinase</fullName>
        <ecNumber evidence="3">2.7.13.3</ecNumber>
    </recommendedName>
</protein>
<dbReference type="PANTHER" id="PTHR34220:SF7">
    <property type="entry name" value="SENSOR HISTIDINE KINASE YPDA"/>
    <property type="match status" value="1"/>
</dbReference>
<evidence type="ECO:0000256" key="9">
    <source>
        <dbReference type="ARBA" id="ARBA00022840"/>
    </source>
</evidence>
<keyword evidence="7" id="KW-0547">Nucleotide-binding</keyword>
<comment type="subcellular location">
    <subcellularLocation>
        <location evidence="2">Cell membrane</location>
        <topology evidence="2">Multi-pass membrane protein</topology>
    </subcellularLocation>
</comment>
<evidence type="ECO:0000256" key="8">
    <source>
        <dbReference type="ARBA" id="ARBA00022777"/>
    </source>
</evidence>
<name>I0BK64_9BACL</name>
<dbReference type="SMART" id="SM00387">
    <property type="entry name" value="HATPase_c"/>
    <property type="match status" value="1"/>
</dbReference>
<dbReference type="RefSeq" id="WP_014651197.1">
    <property type="nucleotide sequence ID" value="NC_017672.3"/>
</dbReference>
<dbReference type="SUPFAM" id="SSF55874">
    <property type="entry name" value="ATPase domain of HSP90 chaperone/DNA topoisomerase II/histidine kinase"/>
    <property type="match status" value="1"/>
</dbReference>
<dbReference type="GO" id="GO:0005524">
    <property type="term" value="F:ATP binding"/>
    <property type="evidence" value="ECO:0007669"/>
    <property type="project" value="UniProtKB-KW"/>
</dbReference>
<dbReference type="PATRIC" id="fig|997761.3.peg.3719"/>
<dbReference type="SUPFAM" id="SSF158472">
    <property type="entry name" value="HAMP domain-like"/>
    <property type="match status" value="1"/>
</dbReference>
<keyword evidence="10" id="KW-0902">Two-component regulatory system</keyword>
<dbReference type="PANTHER" id="PTHR34220">
    <property type="entry name" value="SENSOR HISTIDINE KINASE YPDA"/>
    <property type="match status" value="1"/>
</dbReference>
<evidence type="ECO:0000256" key="5">
    <source>
        <dbReference type="ARBA" id="ARBA00022553"/>
    </source>
</evidence>
<dbReference type="InterPro" id="IPR010559">
    <property type="entry name" value="Sig_transdc_His_kin_internal"/>
</dbReference>
<dbReference type="EMBL" id="CP003422">
    <property type="protein sequence ID" value="AFH62761.1"/>
    <property type="molecule type" value="Genomic_DNA"/>
</dbReference>
<evidence type="ECO:0000256" key="11">
    <source>
        <dbReference type="ARBA" id="ARBA00023136"/>
    </source>
</evidence>
<keyword evidence="12" id="KW-0812">Transmembrane</keyword>
<dbReference type="InterPro" id="IPR003660">
    <property type="entry name" value="HAMP_dom"/>
</dbReference>
<dbReference type="EC" id="2.7.13.3" evidence="3"/>
<keyword evidence="11 12" id="KW-0472">Membrane</keyword>
<dbReference type="KEGG" id="pmw:B2K_18905"/>
<dbReference type="Pfam" id="PF00672">
    <property type="entry name" value="HAMP"/>
    <property type="match status" value="1"/>
</dbReference>
<dbReference type="InterPro" id="IPR036890">
    <property type="entry name" value="HATPase_C_sf"/>
</dbReference>
<evidence type="ECO:0000256" key="10">
    <source>
        <dbReference type="ARBA" id="ARBA00023012"/>
    </source>
</evidence>
<evidence type="ECO:0000313" key="16">
    <source>
        <dbReference type="Proteomes" id="UP000007392"/>
    </source>
</evidence>
<comment type="catalytic activity">
    <reaction evidence="1">
        <text>ATP + protein L-histidine = ADP + protein N-phospho-L-histidine.</text>
        <dbReference type="EC" id="2.7.13.3"/>
    </reaction>
</comment>
<dbReference type="Gene3D" id="3.30.565.10">
    <property type="entry name" value="Histidine kinase-like ATPase, C-terminal domain"/>
    <property type="match status" value="1"/>
</dbReference>
<keyword evidence="9" id="KW-0067">ATP-binding</keyword>
<dbReference type="SMART" id="SM00304">
    <property type="entry name" value="HAMP"/>
    <property type="match status" value="1"/>
</dbReference>
<dbReference type="AlphaFoldDB" id="I0BK64"/>
<proteinExistence type="predicted"/>
<dbReference type="PROSITE" id="PS50109">
    <property type="entry name" value="HIS_KIN"/>
    <property type="match status" value="1"/>
</dbReference>
<organism evidence="15 16">
    <name type="scientific">Paenibacillus mucilaginosus K02</name>
    <dbReference type="NCBI Taxonomy" id="997761"/>
    <lineage>
        <taxon>Bacteria</taxon>
        <taxon>Bacillati</taxon>
        <taxon>Bacillota</taxon>
        <taxon>Bacilli</taxon>
        <taxon>Bacillales</taxon>
        <taxon>Paenibacillaceae</taxon>
        <taxon>Paenibacillus</taxon>
    </lineage>
</organism>
<dbReference type="PROSITE" id="PS50885">
    <property type="entry name" value="HAMP"/>
    <property type="match status" value="1"/>
</dbReference>
<reference evidence="15 16" key="1">
    <citation type="submission" date="2013-06" db="EMBL/GenBank/DDBJ databases">
        <title>Complete genome sequence of Paenibacillus mucilaginosus K02.</title>
        <authorList>
            <person name="Xiao B."/>
            <person name="Sun L."/>
            <person name="Xiao L."/>
            <person name="Lian B."/>
        </authorList>
    </citation>
    <scope>NUCLEOTIDE SEQUENCE [LARGE SCALE GENOMIC DNA]</scope>
    <source>
        <strain evidence="15 16">K02</strain>
    </source>
</reference>
<dbReference type="CDD" id="cd06225">
    <property type="entry name" value="HAMP"/>
    <property type="match status" value="1"/>
</dbReference>
<evidence type="ECO:0000259" key="13">
    <source>
        <dbReference type="PROSITE" id="PS50109"/>
    </source>
</evidence>
<dbReference type="InterPro" id="IPR050640">
    <property type="entry name" value="Bact_2-comp_sensor_kinase"/>
</dbReference>
<dbReference type="Pfam" id="PF06580">
    <property type="entry name" value="His_kinase"/>
    <property type="match status" value="1"/>
</dbReference>
<dbReference type="Proteomes" id="UP000007392">
    <property type="component" value="Chromosome"/>
</dbReference>
<evidence type="ECO:0000256" key="2">
    <source>
        <dbReference type="ARBA" id="ARBA00004651"/>
    </source>
</evidence>
<feature type="domain" description="Histidine kinase" evidence="13">
    <location>
        <begin position="485"/>
        <end position="590"/>
    </location>
</feature>
<dbReference type="GO" id="GO:0005886">
    <property type="term" value="C:plasma membrane"/>
    <property type="evidence" value="ECO:0007669"/>
    <property type="project" value="UniProtKB-SubCell"/>
</dbReference>
<evidence type="ECO:0000259" key="14">
    <source>
        <dbReference type="PROSITE" id="PS50885"/>
    </source>
</evidence>
<dbReference type="Gene3D" id="6.10.340.10">
    <property type="match status" value="1"/>
</dbReference>
<keyword evidence="4" id="KW-1003">Cell membrane</keyword>
<evidence type="ECO:0000256" key="3">
    <source>
        <dbReference type="ARBA" id="ARBA00012438"/>
    </source>
</evidence>
<dbReference type="InterPro" id="IPR003594">
    <property type="entry name" value="HATPase_dom"/>
</dbReference>
<sequence length="590" mass="66933">MRNAIRFPKQLSVKAKFVITFLSSLTASMGFMGFILYDQASQAAIDQGKILMMQDVQQMKDSLSQKVTMVQSLSELIASGPSIQNFLGSPLLSQPYQSQEYRDNIAPIIGSMFLQNKYLHSIRIYVKNQSLPELYDGFYHLSRIEAEPSYAPFIQDMHRITRWRGLHNEHVLLPSPGSIRHTQVFSYDHKIFSSRYTDMAGILEIEVDRDDFFASLKASKDHYRGNVFVVDASGRVVSGSSGLTDLTDYGLQGLLGDVKIDQVMDVKGVRSIVISAPLDWLDLRIVGIYPVSPFIDGMKHSWSRMFFVLLAVLLALCLIVYGITSRLLRRMKVLVRAMREVREGSLDVSVPVESNDEFTLMAQSFNTMTRRIHDLVETVYKSRIVEKEAELRALESQINPHFLYNTLATISWVARKVQSPEITNIANAMAKFYRLVLNKGKSTILVYDEIEMVRVYAQIQKFRFENMFDIVFDVDDKVYPYTIPKNILQPLVENALSHGIEPKRSHGTIIVRAYQTTNHLVFQVIDDGVGIPRERVQAMLSGQILHSSGSGYAFKNILDRLRGYYGDEVKVAVDSRPGVGTSIIIKLPKE</sequence>
<evidence type="ECO:0000256" key="12">
    <source>
        <dbReference type="SAM" id="Phobius"/>
    </source>
</evidence>